<dbReference type="GO" id="GO:0031490">
    <property type="term" value="F:chromatin DNA binding"/>
    <property type="evidence" value="ECO:0007669"/>
    <property type="project" value="TreeGrafter"/>
</dbReference>
<reference evidence="3" key="2">
    <citation type="submission" date="2013-12" db="EMBL/GenBank/DDBJ databases">
        <title>Evolution of pathogenesis and genome organization in the Tremellales.</title>
        <authorList>
            <person name="Cuomo C."/>
            <person name="Litvintseva A."/>
            <person name="Heitman J."/>
            <person name="Chen Y."/>
            <person name="Sun S."/>
            <person name="Springer D."/>
            <person name="Dromer F."/>
            <person name="Young S."/>
            <person name="Zeng Q."/>
            <person name="Chapman S."/>
            <person name="Gujja S."/>
            <person name="Saif S."/>
            <person name="Birren B."/>
        </authorList>
    </citation>
    <scope>NUCLEOTIDE SEQUENCE [LARGE SCALE GENOMIC DNA]</scope>
    <source>
        <strain evidence="3">CBS 10435</strain>
    </source>
</reference>
<protein>
    <submittedName>
        <fullName evidence="2">Uncharacterized protein</fullName>
    </submittedName>
</protein>
<evidence type="ECO:0000313" key="2">
    <source>
        <dbReference type="EMBL" id="OCF57048.1"/>
    </source>
</evidence>
<dbReference type="GO" id="GO:0005634">
    <property type="term" value="C:nucleus"/>
    <property type="evidence" value="ECO:0007669"/>
    <property type="project" value="TreeGrafter"/>
</dbReference>
<dbReference type="PANTHER" id="PTHR31606:SF1">
    <property type="entry name" value="WW DOMAIN BINDING PROTEIN 2, ISOFORM E"/>
    <property type="match status" value="1"/>
</dbReference>
<name>A0A1B9IN81_9TREE</name>
<accession>A0A1B9IN81</accession>
<dbReference type="STRING" id="1331196.A0A1B9IN81"/>
<organism evidence="2 3">
    <name type="scientific">Kwoniella mangroviensis CBS 10435</name>
    <dbReference type="NCBI Taxonomy" id="1331196"/>
    <lineage>
        <taxon>Eukaryota</taxon>
        <taxon>Fungi</taxon>
        <taxon>Dikarya</taxon>
        <taxon>Basidiomycota</taxon>
        <taxon>Agaricomycotina</taxon>
        <taxon>Tremellomycetes</taxon>
        <taxon>Tremellales</taxon>
        <taxon>Cryptococcaceae</taxon>
        <taxon>Kwoniella</taxon>
    </lineage>
</organism>
<reference evidence="2 3" key="1">
    <citation type="submission" date="2013-07" db="EMBL/GenBank/DDBJ databases">
        <title>The Genome Sequence of Kwoniella mangroviensis CBS10435.</title>
        <authorList>
            <consortium name="The Broad Institute Genome Sequencing Platform"/>
            <person name="Cuomo C."/>
            <person name="Litvintseva A."/>
            <person name="Chen Y."/>
            <person name="Heitman J."/>
            <person name="Sun S."/>
            <person name="Springer D."/>
            <person name="Dromer F."/>
            <person name="Young S.K."/>
            <person name="Zeng Q."/>
            <person name="Gargeya S."/>
            <person name="Fitzgerald M."/>
            <person name="Abouelleil A."/>
            <person name="Alvarado L."/>
            <person name="Berlin A.M."/>
            <person name="Chapman S.B."/>
            <person name="Dewar J."/>
            <person name="Goldberg J."/>
            <person name="Griggs A."/>
            <person name="Gujja S."/>
            <person name="Hansen M."/>
            <person name="Howarth C."/>
            <person name="Imamovic A."/>
            <person name="Larimer J."/>
            <person name="McCowan C."/>
            <person name="Murphy C."/>
            <person name="Pearson M."/>
            <person name="Priest M."/>
            <person name="Roberts A."/>
            <person name="Saif S."/>
            <person name="Shea T."/>
            <person name="Sykes S."/>
            <person name="Wortman J."/>
            <person name="Nusbaum C."/>
            <person name="Birren B."/>
        </authorList>
    </citation>
    <scope>NUCLEOTIDE SEQUENCE [LARGE SCALE GENOMIC DNA]</scope>
    <source>
        <strain evidence="2 3">CBS 10435</strain>
    </source>
</reference>
<dbReference type="Proteomes" id="UP000092583">
    <property type="component" value="Unassembled WGS sequence"/>
</dbReference>
<dbReference type="OrthoDB" id="1259151at2759"/>
<dbReference type="InterPro" id="IPR044852">
    <property type="entry name" value="WBP2-like"/>
</dbReference>
<sequence>MSINTVQLTPGHNLPLQHGEDVLTAGHTAEIELKVPATIQGPKRTETAKGRIWVTDHRVIFVADTLDLPGPSSAGSNAPPNPPGYDAPPVLSSVEIPYKSLRTATYNLPTFSANHLVLTFVPSPTPAGASLPNPGIGQFIELKIWVGEGAGHAVWKRIEGERSRVEERMRGRDEEEEGLPAYAPA</sequence>
<dbReference type="AlphaFoldDB" id="A0A1B9IN81"/>
<proteinExistence type="predicted"/>
<gene>
    <name evidence="2" type="ORF">L486_05906</name>
</gene>
<evidence type="ECO:0000313" key="3">
    <source>
        <dbReference type="Proteomes" id="UP000092583"/>
    </source>
</evidence>
<keyword evidence="3" id="KW-1185">Reference proteome</keyword>
<dbReference type="PANTHER" id="PTHR31606">
    <property type="entry name" value="WW DOMAIN BINDING PROTEIN 2, ISOFORM E"/>
    <property type="match status" value="1"/>
</dbReference>
<dbReference type="SUPFAM" id="SSF50729">
    <property type="entry name" value="PH domain-like"/>
    <property type="match status" value="1"/>
</dbReference>
<evidence type="ECO:0000256" key="1">
    <source>
        <dbReference type="SAM" id="MobiDB-lite"/>
    </source>
</evidence>
<dbReference type="EMBL" id="KI669464">
    <property type="protein sequence ID" value="OCF57048.1"/>
    <property type="molecule type" value="Genomic_DNA"/>
</dbReference>
<feature type="region of interest" description="Disordered" evidence="1">
    <location>
        <begin position="166"/>
        <end position="185"/>
    </location>
</feature>
<dbReference type="GO" id="GO:0003713">
    <property type="term" value="F:transcription coactivator activity"/>
    <property type="evidence" value="ECO:0007669"/>
    <property type="project" value="InterPro"/>
</dbReference>